<dbReference type="PANTHER" id="PTHR30595">
    <property type="entry name" value="GLPR-RELATED TRANSCRIPTIONAL REPRESSOR"/>
    <property type="match status" value="1"/>
</dbReference>
<evidence type="ECO:0000259" key="1">
    <source>
        <dbReference type="Pfam" id="PF04326"/>
    </source>
</evidence>
<dbReference type="AlphaFoldDB" id="A0A0W8EKH9"/>
<sequence length="544" mass="62923">MVFGISLEMFEKWIEGKEDEHCEFKEAKNTFDRNLLTEYCIALANEGGGYLVLGVTNERPRQVVGSEAFSGTLDELKHQLLQRVHFRVDAFEVYKNEKRIVVFYVPPRPIGTPLEYHGKFLMRSGASLVSMTADQIKKIIAEGQIDFSSDICKKATITDLDTKAIDILRQLWARKSKNEAYLKKTDLEILRDAELIDSEGGITYAAIALLGTSAALGKYLPNAEFIYEFRSNPASIQYQKRAEFRCGFLLYEDKIWQEINSRNEVQQVKHGLFIEEVNAFNEEVVREGYLNAVCHRDYRMGESVFIRQYTKLLEIESPGRFPPGITADNILDRQNPRNRRIAETFQKIGHVERSGQGADKMFRIMIEEGKSRPDYSKSDEYRVVLRLDSEIKDQRFLSFLDKIGQETLKSWSVHDLILLDDTRQGKVHKMDERIRQFIDQGIVEHVGGRGKGSRYILSKKFYSYLGEKGAYTREKGLDRDTNKELILLHLKNHNSGNIKEFEAVLPNLNRYQIHSLLKELKSTQKVRFVGPKRTGHWERIDEKN</sequence>
<feature type="domain" description="Schlafen AlbA-2" evidence="1">
    <location>
        <begin position="18"/>
        <end position="130"/>
    </location>
</feature>
<dbReference type="PANTHER" id="PTHR30595:SF6">
    <property type="entry name" value="SCHLAFEN ALBA-2 DOMAIN-CONTAINING PROTEIN"/>
    <property type="match status" value="1"/>
</dbReference>
<dbReference type="Pfam" id="PF13749">
    <property type="entry name" value="HATPase_c_4"/>
    <property type="match status" value="1"/>
</dbReference>
<proteinExistence type="predicted"/>
<comment type="caution">
    <text evidence="2">The sequence shown here is derived from an EMBL/GenBank/DDBJ whole genome shotgun (WGS) entry which is preliminary data.</text>
</comment>
<protein>
    <recommendedName>
        <fullName evidence="1">Schlafen AlbA-2 domain-containing protein</fullName>
    </recommendedName>
</protein>
<accession>A0A0W8EKH9</accession>
<dbReference type="EMBL" id="LNQE01001758">
    <property type="protein sequence ID" value="KUG09004.1"/>
    <property type="molecule type" value="Genomic_DNA"/>
</dbReference>
<evidence type="ECO:0000313" key="2">
    <source>
        <dbReference type="EMBL" id="KUG09004.1"/>
    </source>
</evidence>
<organism evidence="2">
    <name type="scientific">hydrocarbon metagenome</name>
    <dbReference type="NCBI Taxonomy" id="938273"/>
    <lineage>
        <taxon>unclassified sequences</taxon>
        <taxon>metagenomes</taxon>
        <taxon>ecological metagenomes</taxon>
    </lineage>
</organism>
<dbReference type="InterPro" id="IPR038475">
    <property type="entry name" value="RecG_C_sf"/>
</dbReference>
<reference evidence="2" key="1">
    <citation type="journal article" date="2015" name="Proc. Natl. Acad. Sci. U.S.A.">
        <title>Networks of energetic and metabolic interactions define dynamics in microbial communities.</title>
        <authorList>
            <person name="Embree M."/>
            <person name="Liu J.K."/>
            <person name="Al-Bassam M.M."/>
            <person name="Zengler K."/>
        </authorList>
    </citation>
    <scope>NUCLEOTIDE SEQUENCE</scope>
</reference>
<dbReference type="Gene3D" id="3.30.950.30">
    <property type="entry name" value="Schlafen, AAA domain"/>
    <property type="match status" value="1"/>
</dbReference>
<dbReference type="Gene3D" id="3.30.565.60">
    <property type="match status" value="1"/>
</dbReference>
<name>A0A0W8EKH9_9ZZZZ</name>
<dbReference type="InterPro" id="IPR038461">
    <property type="entry name" value="Schlafen_AlbA_2_dom_sf"/>
</dbReference>
<dbReference type="Pfam" id="PF04326">
    <property type="entry name" value="SLFN_AlbA_2"/>
    <property type="match status" value="1"/>
</dbReference>
<gene>
    <name evidence="2" type="ORF">ASZ90_016665</name>
</gene>
<dbReference type="InterPro" id="IPR007421">
    <property type="entry name" value="Schlafen_AlbA_2_dom"/>
</dbReference>